<dbReference type="RefSeq" id="XP_028471077.1">
    <property type="nucleotide sequence ID" value="XM_028608616.1"/>
</dbReference>
<comment type="subcellular location">
    <subcellularLocation>
        <location evidence="1">Mitochondrion matrix</location>
    </subcellularLocation>
</comment>
<dbReference type="InterPro" id="IPR002319">
    <property type="entry name" value="Phenylalanyl-tRNA_Synthase"/>
</dbReference>
<dbReference type="OrthoDB" id="4457at2759"/>
<comment type="catalytic activity">
    <reaction evidence="12">
        <text>tRNA(Phe) + L-phenylalanine + ATP = L-phenylalanyl-tRNA(Phe) + AMP + diphosphate + H(+)</text>
        <dbReference type="Rhea" id="RHEA:19413"/>
        <dbReference type="Rhea" id="RHEA-COMP:9668"/>
        <dbReference type="Rhea" id="RHEA-COMP:9699"/>
        <dbReference type="ChEBI" id="CHEBI:15378"/>
        <dbReference type="ChEBI" id="CHEBI:30616"/>
        <dbReference type="ChEBI" id="CHEBI:33019"/>
        <dbReference type="ChEBI" id="CHEBI:58095"/>
        <dbReference type="ChEBI" id="CHEBI:78442"/>
        <dbReference type="ChEBI" id="CHEBI:78531"/>
        <dbReference type="ChEBI" id="CHEBI:456215"/>
        <dbReference type="EC" id="6.1.1.20"/>
    </reaction>
</comment>
<dbReference type="GO" id="GO:0005524">
    <property type="term" value="F:ATP binding"/>
    <property type="evidence" value="ECO:0007669"/>
    <property type="project" value="UniProtKB-KW"/>
</dbReference>
<dbReference type="PANTHER" id="PTHR11538">
    <property type="entry name" value="PHENYLALANYL-TRNA SYNTHETASE"/>
    <property type="match status" value="1"/>
</dbReference>
<evidence type="ECO:0000256" key="10">
    <source>
        <dbReference type="ARBA" id="ARBA00023146"/>
    </source>
</evidence>
<dbReference type="GO" id="GO:0000049">
    <property type="term" value="F:tRNA binding"/>
    <property type="evidence" value="ECO:0007669"/>
    <property type="project" value="InterPro"/>
</dbReference>
<evidence type="ECO:0000256" key="13">
    <source>
        <dbReference type="ARBA" id="ARBA00057761"/>
    </source>
</evidence>
<accession>A0A3N2Q909</accession>
<dbReference type="PROSITE" id="PS50862">
    <property type="entry name" value="AA_TRNA_LIGASE_II"/>
    <property type="match status" value="1"/>
</dbReference>
<dbReference type="SUPFAM" id="SSF54991">
    <property type="entry name" value="Anticodon-binding domain of PheRS"/>
    <property type="match status" value="1"/>
</dbReference>
<evidence type="ECO:0000256" key="12">
    <source>
        <dbReference type="ARBA" id="ARBA00049255"/>
    </source>
</evidence>
<dbReference type="Gene3D" id="3.30.70.380">
    <property type="entry name" value="Ferrodoxin-fold anticodon-binding domain"/>
    <property type="match status" value="1"/>
</dbReference>
<keyword evidence="5" id="KW-0547">Nucleotide-binding</keyword>
<keyword evidence="6" id="KW-0067">ATP-binding</keyword>
<keyword evidence="9" id="KW-0496">Mitochondrion</keyword>
<comment type="similarity">
    <text evidence="2">Belongs to the class-II aminoacyl-tRNA synthetase family.</text>
</comment>
<dbReference type="Pfam" id="PF01409">
    <property type="entry name" value="tRNA-synt_2d"/>
    <property type="match status" value="2"/>
</dbReference>
<dbReference type="Pfam" id="PF03147">
    <property type="entry name" value="FDX-ACB"/>
    <property type="match status" value="1"/>
</dbReference>
<dbReference type="EMBL" id="ML119051">
    <property type="protein sequence ID" value="ROT43271.1"/>
    <property type="molecule type" value="Genomic_DNA"/>
</dbReference>
<keyword evidence="4" id="KW-0436">Ligase</keyword>
<dbReference type="GO" id="GO:0005759">
    <property type="term" value="C:mitochondrial matrix"/>
    <property type="evidence" value="ECO:0007669"/>
    <property type="project" value="UniProtKB-SubCell"/>
</dbReference>
<evidence type="ECO:0000256" key="2">
    <source>
        <dbReference type="ARBA" id="ARBA00008226"/>
    </source>
</evidence>
<keyword evidence="10 17" id="KW-0030">Aminoacyl-tRNA synthetase</keyword>
<keyword evidence="7" id="KW-0648">Protein biosynthesis</keyword>
<dbReference type="InterPro" id="IPR005121">
    <property type="entry name" value="Fdx_antiC-bd"/>
</dbReference>
<evidence type="ECO:0000256" key="1">
    <source>
        <dbReference type="ARBA" id="ARBA00004305"/>
    </source>
</evidence>
<dbReference type="GO" id="GO:0004826">
    <property type="term" value="F:phenylalanine-tRNA ligase activity"/>
    <property type="evidence" value="ECO:0007669"/>
    <property type="project" value="UniProtKB-EC"/>
</dbReference>
<dbReference type="PANTHER" id="PTHR11538:SF41">
    <property type="entry name" value="PHENYLALANINE--TRNA LIGASE, MITOCHONDRIAL"/>
    <property type="match status" value="1"/>
</dbReference>
<dbReference type="AlphaFoldDB" id="A0A3N2Q909"/>
<dbReference type="SMART" id="SM00896">
    <property type="entry name" value="FDX-ACB"/>
    <property type="match status" value="1"/>
</dbReference>
<feature type="domain" description="Aminoacyl-transfer RNA synthetases class-II family profile" evidence="15">
    <location>
        <begin position="119"/>
        <end position="395"/>
    </location>
</feature>
<sequence length="496" mass="56812">MQSRQLRTLARRVSCAGAVIPRAHVLPRLTPLQRPQIHCWRSYSSASSAISRNNEPKTVEVNGKEYTTDDAWFNVPPNVLAATSRKLHLQKDHPVYITRKIIESQFPQPTYRYHNNFDPVVSTQQNFDSLGFPPDHPGRARSDTYYFNKDTLLRTHTSAHQAQTFKANLSEGYLVSADVYRRDAIDRSHYPVFHQMEGARMWDRSKYADGAVANAIWADVNKLPKHDVVVEDPNPPYHPERNPLQEAHTPAEAEAIGAHLKRSLELMVVEIFTRAKTAAAKADPDYKDEPLRVRWVEAYFPFTSPSWELEVYYAGDWLEVLGCGVVKHELFANAGVPNQLGWAFGIGLDRIAMLLFQIPDIRLFWSRDERFSSQFTGVSDDLSSLRRFVSFSKYPACPKDVSFWLRPVSAAGGNPRTNTQDFHENDVMEIVRDVAGDRAEDVRLVDDFTHPKTGRRSVCYRINYRSLERTLTNEETNDLHSEVTRRLVDRLGVEIR</sequence>
<gene>
    <name evidence="17" type="ORF">SODALDRAFT_289172</name>
</gene>
<evidence type="ECO:0000256" key="4">
    <source>
        <dbReference type="ARBA" id="ARBA00022598"/>
    </source>
</evidence>
<dbReference type="InterPro" id="IPR006195">
    <property type="entry name" value="aa-tRNA-synth_II"/>
</dbReference>
<evidence type="ECO:0000256" key="11">
    <source>
        <dbReference type="ARBA" id="ARBA00031194"/>
    </source>
</evidence>
<keyword evidence="8" id="KW-0809">Transit peptide</keyword>
<dbReference type="NCBIfam" id="TIGR00469">
    <property type="entry name" value="pheS_mito"/>
    <property type="match status" value="1"/>
</dbReference>
<comment type="function">
    <text evidence="13">Is responsible for the charging of tRNA(Phe) with phenylalanine in mitochondrial translation.</text>
</comment>
<dbReference type="PROSITE" id="PS51447">
    <property type="entry name" value="FDX_ACB"/>
    <property type="match status" value="1"/>
</dbReference>
<dbReference type="InterPro" id="IPR036690">
    <property type="entry name" value="Fdx_antiC-bd_sf"/>
</dbReference>
<dbReference type="EC" id="6.1.1.20" evidence="3"/>
<evidence type="ECO:0000256" key="14">
    <source>
        <dbReference type="ARBA" id="ARBA00073229"/>
    </source>
</evidence>
<protein>
    <recommendedName>
        <fullName evidence="14">Phenylalanine--tRNA ligase, mitochondrial</fullName>
        <ecNumber evidence="3">6.1.1.20</ecNumber>
    </recommendedName>
    <alternativeName>
        <fullName evidence="11">Phenylalanyl-tRNA synthetase</fullName>
    </alternativeName>
</protein>
<evidence type="ECO:0000256" key="5">
    <source>
        <dbReference type="ARBA" id="ARBA00022741"/>
    </source>
</evidence>
<evidence type="ECO:0000259" key="16">
    <source>
        <dbReference type="PROSITE" id="PS51447"/>
    </source>
</evidence>
<dbReference type="SUPFAM" id="SSF55681">
    <property type="entry name" value="Class II aaRS and biotin synthetases"/>
    <property type="match status" value="1"/>
</dbReference>
<evidence type="ECO:0000313" key="18">
    <source>
        <dbReference type="Proteomes" id="UP000272025"/>
    </source>
</evidence>
<evidence type="ECO:0000256" key="6">
    <source>
        <dbReference type="ARBA" id="ARBA00022840"/>
    </source>
</evidence>
<proteinExistence type="inferred from homology"/>
<evidence type="ECO:0000256" key="9">
    <source>
        <dbReference type="ARBA" id="ARBA00023128"/>
    </source>
</evidence>
<evidence type="ECO:0000259" key="15">
    <source>
        <dbReference type="PROSITE" id="PS50862"/>
    </source>
</evidence>
<evidence type="ECO:0000256" key="3">
    <source>
        <dbReference type="ARBA" id="ARBA00012814"/>
    </source>
</evidence>
<feature type="domain" description="FDX-ACB" evidence="16">
    <location>
        <begin position="392"/>
        <end position="496"/>
    </location>
</feature>
<dbReference type="GO" id="GO:0006432">
    <property type="term" value="P:phenylalanyl-tRNA aminoacylation"/>
    <property type="evidence" value="ECO:0007669"/>
    <property type="project" value="InterPro"/>
</dbReference>
<dbReference type="GeneID" id="39577094"/>
<evidence type="ECO:0000256" key="8">
    <source>
        <dbReference type="ARBA" id="ARBA00022946"/>
    </source>
</evidence>
<dbReference type="Proteomes" id="UP000272025">
    <property type="component" value="Unassembled WGS sequence"/>
</dbReference>
<dbReference type="STRING" id="1314773.A0A3N2Q909"/>
<evidence type="ECO:0000256" key="7">
    <source>
        <dbReference type="ARBA" id="ARBA00022917"/>
    </source>
</evidence>
<dbReference type="CDD" id="cd00496">
    <property type="entry name" value="PheRS_alpha_core"/>
    <property type="match status" value="1"/>
</dbReference>
<dbReference type="FunFam" id="3.30.930.10:FF:000053">
    <property type="entry name" value="Phenylalanyl-tRNA synthetase mitochondrial"/>
    <property type="match status" value="1"/>
</dbReference>
<evidence type="ECO:0000313" key="17">
    <source>
        <dbReference type="EMBL" id="ROT43271.1"/>
    </source>
</evidence>
<name>A0A3N2Q909_SODAK</name>
<organism evidence="17 18">
    <name type="scientific">Sodiomyces alkalinus (strain CBS 110278 / VKM F-3762 / F11)</name>
    <name type="common">Alkaliphilic filamentous fungus</name>
    <dbReference type="NCBI Taxonomy" id="1314773"/>
    <lineage>
        <taxon>Eukaryota</taxon>
        <taxon>Fungi</taxon>
        <taxon>Dikarya</taxon>
        <taxon>Ascomycota</taxon>
        <taxon>Pezizomycotina</taxon>
        <taxon>Sordariomycetes</taxon>
        <taxon>Hypocreomycetidae</taxon>
        <taxon>Glomerellales</taxon>
        <taxon>Plectosphaerellaceae</taxon>
        <taxon>Sodiomyces</taxon>
    </lineage>
</organism>
<dbReference type="Gene3D" id="3.30.930.10">
    <property type="entry name" value="Bira Bifunctional Protein, Domain 2"/>
    <property type="match status" value="1"/>
</dbReference>
<dbReference type="InterPro" id="IPR004530">
    <property type="entry name" value="Phe-tRNA-synth_IIc_mito"/>
</dbReference>
<dbReference type="FunFam" id="3.30.70.380:FF:000002">
    <property type="entry name" value="phenylalanine--tRNA ligase, mitochondrial"/>
    <property type="match status" value="1"/>
</dbReference>
<keyword evidence="18" id="KW-1185">Reference proteome</keyword>
<dbReference type="InterPro" id="IPR045864">
    <property type="entry name" value="aa-tRNA-synth_II/BPL/LPL"/>
</dbReference>
<reference evidence="17 18" key="1">
    <citation type="journal article" date="2018" name="Mol. Ecol.">
        <title>The obligate alkalophilic soda-lake fungus Sodiomyces alkalinus has shifted to a protein diet.</title>
        <authorList>
            <person name="Grum-Grzhimaylo A.A."/>
            <person name="Falkoski D.L."/>
            <person name="van den Heuvel J."/>
            <person name="Valero-Jimenez C.A."/>
            <person name="Min B."/>
            <person name="Choi I.G."/>
            <person name="Lipzen A."/>
            <person name="Daum C.G."/>
            <person name="Aanen D.K."/>
            <person name="Tsang A."/>
            <person name="Henrissat B."/>
            <person name="Bilanenko E.N."/>
            <person name="de Vries R.P."/>
            <person name="van Kan J.A.L."/>
            <person name="Grigoriev I.V."/>
            <person name="Debets A.J.M."/>
        </authorList>
    </citation>
    <scope>NUCLEOTIDE SEQUENCE [LARGE SCALE GENOMIC DNA]</scope>
    <source>
        <strain evidence="17 18">F11</strain>
    </source>
</reference>